<evidence type="ECO:0000313" key="1">
    <source>
        <dbReference type="EMBL" id="AIQ90286.1"/>
    </source>
</evidence>
<dbReference type="HOGENOM" id="CLU_3027121_0_0_5"/>
<organism evidence="1 2">
    <name type="scientific">Methylobacterium oryzae CBMB20</name>
    <dbReference type="NCBI Taxonomy" id="693986"/>
    <lineage>
        <taxon>Bacteria</taxon>
        <taxon>Pseudomonadati</taxon>
        <taxon>Pseudomonadota</taxon>
        <taxon>Alphaproteobacteria</taxon>
        <taxon>Hyphomicrobiales</taxon>
        <taxon>Methylobacteriaceae</taxon>
        <taxon>Methylobacterium</taxon>
    </lineage>
</organism>
<dbReference type="Proteomes" id="UP000029492">
    <property type="component" value="Chromosome"/>
</dbReference>
<accession>A0A089NQT0</accession>
<protein>
    <submittedName>
        <fullName evidence="1">Protein of unassigned function</fullName>
    </submittedName>
</protein>
<reference evidence="1 2" key="1">
    <citation type="journal article" date="2014" name="PLoS ONE">
        <title>Genome Information of Methylobacterium oryzae, a Plant-Probiotic Methylotroph in the Phyllosphere.</title>
        <authorList>
            <person name="Kwak M.J."/>
            <person name="Jeong H."/>
            <person name="Madhaiyan M."/>
            <person name="Lee Y."/>
            <person name="Sa T.M."/>
            <person name="Oh T.K."/>
            <person name="Kim J.F."/>
        </authorList>
    </citation>
    <scope>NUCLEOTIDE SEQUENCE [LARGE SCALE GENOMIC DNA]</scope>
    <source>
        <strain evidence="1 2">CBMB20</strain>
    </source>
</reference>
<sequence>MDCLCHVHPVRRPRTLPLCRHASDYHPAPQRPHGYGPGTIRDKILSIPAEVTSLV</sequence>
<gene>
    <name evidence="1" type="ORF">MOC_2531</name>
</gene>
<keyword evidence="2" id="KW-1185">Reference proteome</keyword>
<proteinExistence type="predicted"/>
<dbReference type="EMBL" id="CP003811">
    <property type="protein sequence ID" value="AIQ90286.1"/>
    <property type="molecule type" value="Genomic_DNA"/>
</dbReference>
<name>A0A089NQT0_9HYPH</name>
<dbReference type="STRING" id="693986.MOC_2531"/>
<dbReference type="AlphaFoldDB" id="A0A089NQT0"/>
<dbReference type="KEGG" id="mor:MOC_2531"/>
<evidence type="ECO:0000313" key="2">
    <source>
        <dbReference type="Proteomes" id="UP000029492"/>
    </source>
</evidence>